<protein>
    <submittedName>
        <fullName evidence="2">General stress protein</fullName>
    </submittedName>
</protein>
<evidence type="ECO:0000313" key="2">
    <source>
        <dbReference type="EMBL" id="KEZ53795.1"/>
    </source>
</evidence>
<organism evidence="2 3">
    <name type="scientific">Metabacillus indicus</name>
    <name type="common">Bacillus indicus</name>
    <dbReference type="NCBI Taxonomy" id="246786"/>
    <lineage>
        <taxon>Bacteria</taxon>
        <taxon>Bacillati</taxon>
        <taxon>Bacillota</taxon>
        <taxon>Bacilli</taxon>
        <taxon>Bacillales</taxon>
        <taxon>Bacillaceae</taxon>
        <taxon>Metabacillus</taxon>
    </lineage>
</organism>
<keyword evidence="3" id="KW-1185">Reference proteome</keyword>
<dbReference type="STRING" id="246786.GS18_0202230"/>
<dbReference type="AlphaFoldDB" id="A0A084H2I3"/>
<dbReference type="Proteomes" id="UP000028549">
    <property type="component" value="Unassembled WGS sequence"/>
</dbReference>
<dbReference type="PANTHER" id="PTHR34818:SF1">
    <property type="entry name" value="PROTEIN BLI-3"/>
    <property type="match status" value="1"/>
</dbReference>
<accession>A0A084H2I3</accession>
<proteinExistence type="predicted"/>
<dbReference type="InterPro" id="IPR011576">
    <property type="entry name" value="Pyridox_Oxase_N"/>
</dbReference>
<comment type="caution">
    <text evidence="2">The sequence shown here is derived from an EMBL/GenBank/DDBJ whole genome shotgun (WGS) entry which is preliminary data.</text>
</comment>
<dbReference type="Gene3D" id="2.30.110.10">
    <property type="entry name" value="Electron Transport, Fmn-binding Protein, Chain A"/>
    <property type="match status" value="1"/>
</dbReference>
<reference evidence="2 3" key="1">
    <citation type="journal article" date="2005" name="Int. J. Syst. Evol. Microbiol.">
        <title>Bacillus cibi sp. nov., isolated from jeotgal, a traditional Korean fermented seafood.</title>
        <authorList>
            <person name="Yoon J.H."/>
            <person name="Lee C.H."/>
            <person name="Oh T.K."/>
        </authorList>
    </citation>
    <scope>NUCLEOTIDE SEQUENCE [LARGE SCALE GENOMIC DNA]</scope>
    <source>
        <strain evidence="2 3">DSM 16189</strain>
    </source>
</reference>
<dbReference type="EMBL" id="JNVC02000001">
    <property type="protein sequence ID" value="KEZ53795.1"/>
    <property type="molecule type" value="Genomic_DNA"/>
</dbReference>
<feature type="domain" description="Pyridoxamine 5'-phosphate oxidase N-terminal" evidence="1">
    <location>
        <begin position="7"/>
        <end position="128"/>
    </location>
</feature>
<dbReference type="Pfam" id="PF01243">
    <property type="entry name" value="PNPOx_N"/>
    <property type="match status" value="1"/>
</dbReference>
<dbReference type="InterPro" id="IPR052917">
    <property type="entry name" value="Stress-Dev_Protein"/>
</dbReference>
<evidence type="ECO:0000259" key="1">
    <source>
        <dbReference type="Pfam" id="PF01243"/>
    </source>
</evidence>
<dbReference type="SUPFAM" id="SSF50475">
    <property type="entry name" value="FMN-binding split barrel"/>
    <property type="match status" value="1"/>
</dbReference>
<gene>
    <name evidence="2" type="ORF">GS18_0202230</name>
</gene>
<evidence type="ECO:0000313" key="3">
    <source>
        <dbReference type="Proteomes" id="UP000028549"/>
    </source>
</evidence>
<dbReference type="OrthoDB" id="5431160at2"/>
<dbReference type="InterPro" id="IPR012349">
    <property type="entry name" value="Split_barrel_FMN-bd"/>
</dbReference>
<dbReference type="RefSeq" id="WP_029281955.1">
    <property type="nucleotide sequence ID" value="NZ_CANLZQ010000002.1"/>
</dbReference>
<dbReference type="PANTHER" id="PTHR34818">
    <property type="entry name" value="PROTEIN BLI-3"/>
    <property type="match status" value="1"/>
</dbReference>
<name>A0A084H2I3_METID</name>
<sequence>MNKQTLNKEVLDVLEKHKVGTLSTVVDDKPHSRYMTFSNDELMLYTPTNVHTHKADEIEKNPNVHILLGYEGEGYGDSYVEFEGTAEISTDQELKDRIWNEHMKNWFKGPDDPDYIVLAIKPNKIRLMNSGQKTPQTLDV</sequence>